<evidence type="ECO:0000259" key="2">
    <source>
        <dbReference type="PROSITE" id="PS50918"/>
    </source>
</evidence>
<comment type="caution">
    <text evidence="3">The sequence shown here is derived from an EMBL/GenBank/DDBJ whole genome shotgun (WGS) entry which is preliminary data.</text>
</comment>
<feature type="compositionally biased region" description="Basic and acidic residues" evidence="1">
    <location>
        <begin position="205"/>
        <end position="215"/>
    </location>
</feature>
<dbReference type="PROSITE" id="PS50918">
    <property type="entry name" value="WWE"/>
    <property type="match status" value="1"/>
</dbReference>
<dbReference type="Pfam" id="PF02825">
    <property type="entry name" value="WWE"/>
    <property type="match status" value="1"/>
</dbReference>
<evidence type="ECO:0000313" key="4">
    <source>
        <dbReference type="Proteomes" id="UP001230188"/>
    </source>
</evidence>
<dbReference type="InterPro" id="IPR004170">
    <property type="entry name" value="WWE_dom"/>
</dbReference>
<dbReference type="AlphaFoldDB" id="A0AAD7UK43"/>
<evidence type="ECO:0000256" key="1">
    <source>
        <dbReference type="SAM" id="MobiDB-lite"/>
    </source>
</evidence>
<keyword evidence="4" id="KW-1185">Reference proteome</keyword>
<dbReference type="Gene3D" id="3.30.720.50">
    <property type="match status" value="1"/>
</dbReference>
<dbReference type="InterPro" id="IPR037197">
    <property type="entry name" value="WWE_dom_sf"/>
</dbReference>
<evidence type="ECO:0000313" key="3">
    <source>
        <dbReference type="EMBL" id="KAJ8610011.1"/>
    </source>
</evidence>
<dbReference type="SMART" id="SM00678">
    <property type="entry name" value="WWE"/>
    <property type="match status" value="1"/>
</dbReference>
<dbReference type="SUPFAM" id="SSF117839">
    <property type="entry name" value="WWE domain"/>
    <property type="match status" value="1"/>
</dbReference>
<proteinExistence type="predicted"/>
<dbReference type="EMBL" id="JAQMWT010000122">
    <property type="protein sequence ID" value="KAJ8610011.1"/>
    <property type="molecule type" value="Genomic_DNA"/>
</dbReference>
<dbReference type="InterPro" id="IPR018123">
    <property type="entry name" value="WWE-dom_subgr"/>
</dbReference>
<dbReference type="Proteomes" id="UP001230188">
    <property type="component" value="Unassembled WGS sequence"/>
</dbReference>
<sequence length="215" mass="24261">MAFWEFQISKGKWKGYAQNVSQALETAREHQRTFKFSCDGRKYEVDFAAMTQKRLSSGTRRPVRRSIAPVADPGVSIPFGVEASVGLRCVKKIEIRDLGPAASPLADEFNRAWAQYNRMYISSSSSRRHHARRILQIDAYDSATTHLAFASKRSDFVHAGKPVDEVWCFHGTIKDETIESIMCDGFKVGGVDVPRANGRTPPEAPNDKWHTLYHD</sequence>
<protein>
    <recommendedName>
        <fullName evidence="2">WWE domain-containing protein</fullName>
    </recommendedName>
</protein>
<gene>
    <name evidence="3" type="ORF">CTAYLR_006633</name>
</gene>
<dbReference type="GO" id="GO:0008270">
    <property type="term" value="F:zinc ion binding"/>
    <property type="evidence" value="ECO:0007669"/>
    <property type="project" value="InterPro"/>
</dbReference>
<organism evidence="3 4">
    <name type="scientific">Chrysophaeum taylorii</name>
    <dbReference type="NCBI Taxonomy" id="2483200"/>
    <lineage>
        <taxon>Eukaryota</taxon>
        <taxon>Sar</taxon>
        <taxon>Stramenopiles</taxon>
        <taxon>Ochrophyta</taxon>
        <taxon>Pelagophyceae</taxon>
        <taxon>Pelagomonadales</taxon>
        <taxon>Pelagomonadaceae</taxon>
        <taxon>Chrysophaeum</taxon>
    </lineage>
</organism>
<feature type="domain" description="WWE" evidence="2">
    <location>
        <begin position="1"/>
        <end position="65"/>
    </location>
</feature>
<reference evidence="3" key="1">
    <citation type="submission" date="2023-01" db="EMBL/GenBank/DDBJ databases">
        <title>Metagenome sequencing of chrysophaentin producing Chrysophaeum taylorii.</title>
        <authorList>
            <person name="Davison J."/>
            <person name="Bewley C."/>
        </authorList>
    </citation>
    <scope>NUCLEOTIDE SEQUENCE</scope>
    <source>
        <strain evidence="3">NIES-1699</strain>
    </source>
</reference>
<accession>A0AAD7UK43</accession>
<name>A0AAD7UK43_9STRA</name>
<feature type="region of interest" description="Disordered" evidence="1">
    <location>
        <begin position="196"/>
        <end position="215"/>
    </location>
</feature>